<dbReference type="AlphaFoldDB" id="A0A4Z0YKJ0"/>
<dbReference type="GO" id="GO:0005524">
    <property type="term" value="F:ATP binding"/>
    <property type="evidence" value="ECO:0007669"/>
    <property type="project" value="UniProtKB-UniRule"/>
</dbReference>
<dbReference type="PROSITE" id="PS50011">
    <property type="entry name" value="PROTEIN_KINASE_DOM"/>
    <property type="match status" value="1"/>
</dbReference>
<dbReference type="PROSITE" id="PS00107">
    <property type="entry name" value="PROTEIN_KINASE_ATP"/>
    <property type="match status" value="1"/>
</dbReference>
<gene>
    <name evidence="3" type="ORF">E0Z10_g9401</name>
</gene>
<keyword evidence="1" id="KW-0547">Nucleotide-binding</keyword>
<feature type="domain" description="Protein kinase" evidence="2">
    <location>
        <begin position="250"/>
        <end position="493"/>
    </location>
</feature>
<keyword evidence="4" id="KW-1185">Reference proteome</keyword>
<reference evidence="3 4" key="1">
    <citation type="submission" date="2019-03" db="EMBL/GenBank/DDBJ databases">
        <title>Draft genome sequence of Xylaria hypoxylon DSM 108379, a ubiquitous saprotrophic-parasitic fungi on hardwood.</title>
        <authorList>
            <person name="Buettner E."/>
            <person name="Leonhardt S."/>
            <person name="Gebauer A.M."/>
            <person name="Liers C."/>
            <person name="Hofrichter M."/>
            <person name="Kellner H."/>
        </authorList>
    </citation>
    <scope>NUCLEOTIDE SEQUENCE [LARGE SCALE GENOMIC DNA]</scope>
    <source>
        <strain evidence="3 4">DSM 108379</strain>
    </source>
</reference>
<dbReference type="SUPFAM" id="SSF56112">
    <property type="entry name" value="Protein kinase-like (PK-like)"/>
    <property type="match status" value="1"/>
</dbReference>
<proteinExistence type="predicted"/>
<accession>A0A4Z0YKJ0</accession>
<sequence>MLEDGTDEDMALQPLRQLGTYCKNCDTRIGVIVTPEEAVAVRYYDVDDWEVGCHYMPVPWSNSGRELTVNLTIWACAVLSLNDKYHHIVPRPHLFPEINTWQEGPIKGHYQHVYSGRLSTELPVGAIVVDKKKLLGEVPERVVVNIGSSDEDILKGQRRIAAQQKLRRMKLIGVKVEGENKRKAADFKLGVGAVLAVNGLFVKNLTSSSFLCLLSRYGRGHVVHVYTMYLPQFKGPKIGPFDLFGSEFNIEFLKKIGEGIHSVVWKVEISGCTYALKIFGNYEVSDFVYPMELSSLNERGVTNNEILNSWDPFINECRAYGRLHEVNKTDFAAKCYGYLLLEPKDNESVEKSDLQGVAWAKSENWKHDGPIDKVPIRTIVKEYIESERAFAPEMIPRMLQSLKALHKYGIIHRDIRAANYKEGLLVDFSSALTVPHYLADVELSYVPIDRIYGYEVHDANDFDHMIDEWNNDHEMERTLETIQIMVFLFGRLS</sequence>
<evidence type="ECO:0000313" key="4">
    <source>
        <dbReference type="Proteomes" id="UP000297716"/>
    </source>
</evidence>
<dbReference type="InterPro" id="IPR017441">
    <property type="entry name" value="Protein_kinase_ATP_BS"/>
</dbReference>
<dbReference type="InterPro" id="IPR011009">
    <property type="entry name" value="Kinase-like_dom_sf"/>
</dbReference>
<comment type="caution">
    <text evidence="3">The sequence shown here is derived from an EMBL/GenBank/DDBJ whole genome shotgun (WGS) entry which is preliminary data.</text>
</comment>
<organism evidence="3 4">
    <name type="scientific">Xylaria hypoxylon</name>
    <dbReference type="NCBI Taxonomy" id="37992"/>
    <lineage>
        <taxon>Eukaryota</taxon>
        <taxon>Fungi</taxon>
        <taxon>Dikarya</taxon>
        <taxon>Ascomycota</taxon>
        <taxon>Pezizomycotina</taxon>
        <taxon>Sordariomycetes</taxon>
        <taxon>Xylariomycetidae</taxon>
        <taxon>Xylariales</taxon>
        <taxon>Xylariaceae</taxon>
        <taxon>Xylaria</taxon>
    </lineage>
</organism>
<keyword evidence="1" id="KW-0067">ATP-binding</keyword>
<protein>
    <recommendedName>
        <fullName evidence="2">Protein kinase domain-containing protein</fullName>
    </recommendedName>
</protein>
<evidence type="ECO:0000256" key="1">
    <source>
        <dbReference type="PROSITE-ProRule" id="PRU10141"/>
    </source>
</evidence>
<dbReference type="STRING" id="37992.A0A4Z0YKJ0"/>
<dbReference type="InterPro" id="IPR000719">
    <property type="entry name" value="Prot_kinase_dom"/>
</dbReference>
<dbReference type="EMBL" id="SKBN01000294">
    <property type="protein sequence ID" value="TGJ79360.1"/>
    <property type="molecule type" value="Genomic_DNA"/>
</dbReference>
<evidence type="ECO:0000259" key="2">
    <source>
        <dbReference type="PROSITE" id="PS50011"/>
    </source>
</evidence>
<name>A0A4Z0YKJ0_9PEZI</name>
<evidence type="ECO:0000313" key="3">
    <source>
        <dbReference type="EMBL" id="TGJ79360.1"/>
    </source>
</evidence>
<dbReference type="Pfam" id="PF13095">
    <property type="entry name" value="FTA2"/>
    <property type="match status" value="1"/>
</dbReference>
<dbReference type="Proteomes" id="UP000297716">
    <property type="component" value="Unassembled WGS sequence"/>
</dbReference>
<dbReference type="InterPro" id="IPR025213">
    <property type="entry name" value="Sim4_Fta2"/>
</dbReference>
<dbReference type="OrthoDB" id="3432781at2759"/>
<feature type="binding site" evidence="1">
    <location>
        <position position="277"/>
    </location>
    <ligand>
        <name>ATP</name>
        <dbReference type="ChEBI" id="CHEBI:30616"/>
    </ligand>
</feature>
<dbReference type="GO" id="GO:0004672">
    <property type="term" value="F:protein kinase activity"/>
    <property type="evidence" value="ECO:0007669"/>
    <property type="project" value="InterPro"/>
</dbReference>